<sequence>MSIRHFFKSALLISFFLATSSQALAAEHGISSKVEKPNVLFIIVDDLNDYLGTFGGHPQSKTPNIDALAAQSVQFTNAQTNAPVCQSSRNSLFTGVYPHKSKDFGWTPLTKQHVLKHNKTFLQLFKENGYQMLGTGKLLHKNQIKLWHEWGVPERINYGPHAFNGKKIVGHPSVPEPFRSINIVDGSFAPLTDVPKFNLSKTDKVKHAAGWGYPHMPFNYVDENNRDRLPDEQHAIWASNKLKELAKANSKQPFFMGIGFVRPHTPLYAPKRFFDMFPLESIKLPTIKENDLNDSFFKDNYPMTQMGLSYFKALQESYEDDEEGLKKVIQAYLACIAFMDEQLGIVIDALNNSSLKDNTIVVFTSDHGWQFGEKDYLYKNSPWEESAKVPMLWKVPGKSVAGLKQQQPISLVDLYPSFIDLANLKGSTSMSKGSAPLGGFSIAPLLKTDTSKQWQGPKGALTVMGVGIDTPIEGLAVGTNRQALWHVKVIKDLPDEYIWQQTYSYRTKDWRYIRYKDGQEELYDHRNDPFEWHNLAQDKKYSQQKKILENQMTNIINHE</sequence>
<dbReference type="SUPFAM" id="SSF53649">
    <property type="entry name" value="Alkaline phosphatase-like"/>
    <property type="match status" value="1"/>
</dbReference>
<keyword evidence="6" id="KW-0106">Calcium</keyword>
<evidence type="ECO:0000256" key="5">
    <source>
        <dbReference type="ARBA" id="ARBA00022801"/>
    </source>
</evidence>
<name>A0ABY9TL82_9GAMM</name>
<dbReference type="InterPro" id="IPR000917">
    <property type="entry name" value="Sulfatase_N"/>
</dbReference>
<evidence type="ECO:0000313" key="9">
    <source>
        <dbReference type="EMBL" id="WNC69186.1"/>
    </source>
</evidence>
<feature type="chain" id="PRO_5046448653" evidence="7">
    <location>
        <begin position="26"/>
        <end position="559"/>
    </location>
</feature>
<evidence type="ECO:0000256" key="3">
    <source>
        <dbReference type="ARBA" id="ARBA00022723"/>
    </source>
</evidence>
<dbReference type="Proteomes" id="UP001248581">
    <property type="component" value="Chromosome"/>
</dbReference>
<dbReference type="CDD" id="cd16030">
    <property type="entry name" value="iduronate-2-sulfatase"/>
    <property type="match status" value="1"/>
</dbReference>
<comment type="cofactor">
    <cofactor evidence="1">
        <name>Ca(2+)</name>
        <dbReference type="ChEBI" id="CHEBI:29108"/>
    </cofactor>
</comment>
<dbReference type="PANTHER" id="PTHR45953:SF1">
    <property type="entry name" value="IDURONATE 2-SULFATASE"/>
    <property type="match status" value="1"/>
</dbReference>
<keyword evidence="10" id="KW-1185">Reference proteome</keyword>
<comment type="similarity">
    <text evidence="2">Belongs to the sulfatase family.</text>
</comment>
<dbReference type="InterPro" id="IPR017850">
    <property type="entry name" value="Alkaline_phosphatase_core_sf"/>
</dbReference>
<organism evidence="9 10">
    <name type="scientific">Thalassotalea nanhaiensis</name>
    <dbReference type="NCBI Taxonomy" id="3065648"/>
    <lineage>
        <taxon>Bacteria</taxon>
        <taxon>Pseudomonadati</taxon>
        <taxon>Pseudomonadota</taxon>
        <taxon>Gammaproteobacteria</taxon>
        <taxon>Alteromonadales</taxon>
        <taxon>Colwelliaceae</taxon>
        <taxon>Thalassotalea</taxon>
    </lineage>
</organism>
<dbReference type="Gene3D" id="3.40.720.10">
    <property type="entry name" value="Alkaline Phosphatase, subunit A"/>
    <property type="match status" value="1"/>
</dbReference>
<gene>
    <name evidence="9" type="ORF">RI845_03270</name>
</gene>
<keyword evidence="3" id="KW-0479">Metal-binding</keyword>
<reference evidence="10" key="1">
    <citation type="submission" date="2023-09" db="EMBL/GenBank/DDBJ databases">
        <authorList>
            <person name="Li S."/>
            <person name="Li X."/>
            <person name="Zhang C."/>
            <person name="Zhao Z."/>
        </authorList>
    </citation>
    <scope>NUCLEOTIDE SEQUENCE [LARGE SCALE GENOMIC DNA]</scope>
    <source>
        <strain evidence="10">SQ345</strain>
    </source>
</reference>
<dbReference type="RefSeq" id="WP_348388330.1">
    <property type="nucleotide sequence ID" value="NZ_CP134146.1"/>
</dbReference>
<dbReference type="InterPro" id="IPR035874">
    <property type="entry name" value="IDS"/>
</dbReference>
<evidence type="ECO:0000256" key="7">
    <source>
        <dbReference type="SAM" id="SignalP"/>
    </source>
</evidence>
<evidence type="ECO:0000259" key="8">
    <source>
        <dbReference type="Pfam" id="PF00884"/>
    </source>
</evidence>
<feature type="signal peptide" evidence="7">
    <location>
        <begin position="1"/>
        <end position="25"/>
    </location>
</feature>
<evidence type="ECO:0000313" key="10">
    <source>
        <dbReference type="Proteomes" id="UP001248581"/>
    </source>
</evidence>
<feature type="domain" description="Sulfatase N-terminal" evidence="8">
    <location>
        <begin position="37"/>
        <end position="423"/>
    </location>
</feature>
<dbReference type="Pfam" id="PF00884">
    <property type="entry name" value="Sulfatase"/>
    <property type="match status" value="1"/>
</dbReference>
<dbReference type="PANTHER" id="PTHR45953">
    <property type="entry name" value="IDURONATE 2-SULFATASE"/>
    <property type="match status" value="1"/>
</dbReference>
<keyword evidence="4 7" id="KW-0732">Signal</keyword>
<evidence type="ECO:0000256" key="6">
    <source>
        <dbReference type="ARBA" id="ARBA00022837"/>
    </source>
</evidence>
<accession>A0ABY9TL82</accession>
<protein>
    <submittedName>
        <fullName evidence="9">Sulfatase</fullName>
    </submittedName>
</protein>
<evidence type="ECO:0000256" key="1">
    <source>
        <dbReference type="ARBA" id="ARBA00001913"/>
    </source>
</evidence>
<evidence type="ECO:0000256" key="4">
    <source>
        <dbReference type="ARBA" id="ARBA00022729"/>
    </source>
</evidence>
<proteinExistence type="inferred from homology"/>
<evidence type="ECO:0000256" key="2">
    <source>
        <dbReference type="ARBA" id="ARBA00008779"/>
    </source>
</evidence>
<dbReference type="EMBL" id="CP134146">
    <property type="protein sequence ID" value="WNC69186.1"/>
    <property type="molecule type" value="Genomic_DNA"/>
</dbReference>
<keyword evidence="5" id="KW-0378">Hydrolase</keyword>